<evidence type="ECO:0000313" key="2">
    <source>
        <dbReference type="Proteomes" id="UP000269847"/>
    </source>
</evidence>
<sequence>MLMELRSSHLKPIRIRSTNLIKALRRVRELEDKGYECVKPYEKIFQTRKDYLYSEHKNIKGGYRFAGVEERLIYEFWLKKVN</sequence>
<reference evidence="1 2" key="1">
    <citation type="submission" date="2018-09" db="EMBL/GenBank/DDBJ databases">
        <title>Complete genome of Bacillus thuringiensis strain QZL38.</title>
        <authorList>
            <person name="Song F."/>
        </authorList>
    </citation>
    <scope>NUCLEOTIDE SEQUENCE [LARGE SCALE GENOMIC DNA]</scope>
    <source>
        <strain evidence="1 2">QZL38</strain>
        <plasmid evidence="1 2">p.4</plasmid>
    </source>
</reference>
<geneLocation type="plasmid" evidence="1 2">
    <name>p.4</name>
</geneLocation>
<gene>
    <name evidence="1" type="ORF">D7J84_29285</name>
</gene>
<name>A0A9W3VGU4_BACTU</name>
<accession>A0A9W3VGU4</accession>
<keyword evidence="1" id="KW-0614">Plasmid</keyword>
<dbReference type="AlphaFoldDB" id="A0A9W3VGU4"/>
<dbReference type="EMBL" id="CP032612">
    <property type="protein sequence ID" value="AYF85107.1"/>
    <property type="molecule type" value="Genomic_DNA"/>
</dbReference>
<dbReference type="Proteomes" id="UP000269847">
    <property type="component" value="Plasmid p.4"/>
</dbReference>
<protein>
    <submittedName>
        <fullName evidence="1">Uncharacterized protein</fullName>
    </submittedName>
</protein>
<evidence type="ECO:0000313" key="1">
    <source>
        <dbReference type="EMBL" id="AYF85107.1"/>
    </source>
</evidence>
<organism evidence="1 2">
    <name type="scientific">Bacillus thuringiensis</name>
    <dbReference type="NCBI Taxonomy" id="1428"/>
    <lineage>
        <taxon>Bacteria</taxon>
        <taxon>Bacillati</taxon>
        <taxon>Bacillota</taxon>
        <taxon>Bacilli</taxon>
        <taxon>Bacillales</taxon>
        <taxon>Bacillaceae</taxon>
        <taxon>Bacillus</taxon>
        <taxon>Bacillus cereus group</taxon>
    </lineage>
</organism>
<proteinExistence type="predicted"/>